<gene>
    <name evidence="1" type="ORF">BKP37_16995</name>
</gene>
<dbReference type="RefSeq" id="WP_071310819.1">
    <property type="nucleotide sequence ID" value="NZ_MLQR01000045.1"/>
</dbReference>
<dbReference type="EMBL" id="MLQR01000045">
    <property type="protein sequence ID" value="OIJ11106.1"/>
    <property type="molecule type" value="Genomic_DNA"/>
</dbReference>
<organism evidence="1 2">
    <name type="scientific">Anaerobacillus alkalilacustris</name>
    <dbReference type="NCBI Taxonomy" id="393763"/>
    <lineage>
        <taxon>Bacteria</taxon>
        <taxon>Bacillati</taxon>
        <taxon>Bacillota</taxon>
        <taxon>Bacilli</taxon>
        <taxon>Bacillales</taxon>
        <taxon>Bacillaceae</taxon>
        <taxon>Anaerobacillus</taxon>
    </lineage>
</organism>
<evidence type="ECO:0000313" key="1">
    <source>
        <dbReference type="EMBL" id="OIJ11106.1"/>
    </source>
</evidence>
<comment type="caution">
    <text evidence="1">The sequence shown here is derived from an EMBL/GenBank/DDBJ whole genome shotgun (WGS) entry which is preliminary data.</text>
</comment>
<dbReference type="Proteomes" id="UP000179524">
    <property type="component" value="Unassembled WGS sequence"/>
</dbReference>
<keyword evidence="2" id="KW-1185">Reference proteome</keyword>
<reference evidence="1 2" key="1">
    <citation type="submission" date="2016-10" db="EMBL/GenBank/DDBJ databases">
        <title>Draft genome sequences of four alkaliphilic bacteria belonging to the Anaerobacillus genus.</title>
        <authorList>
            <person name="Bassil N.M."/>
            <person name="Lloyd J.R."/>
        </authorList>
    </citation>
    <scope>NUCLEOTIDE SEQUENCE [LARGE SCALE GENOMIC DNA]</scope>
    <source>
        <strain evidence="1 2">DSM 18345</strain>
    </source>
</reference>
<accession>A0A1S2LFG1</accession>
<proteinExistence type="predicted"/>
<dbReference type="InterPro" id="IPR045424">
    <property type="entry name" value="DUF6509"/>
</dbReference>
<name>A0A1S2LFG1_9BACI</name>
<dbReference type="AlphaFoldDB" id="A0A1S2LFG1"/>
<evidence type="ECO:0000313" key="2">
    <source>
        <dbReference type="Proteomes" id="UP000179524"/>
    </source>
</evidence>
<protein>
    <submittedName>
        <fullName evidence="1">Pullulanase</fullName>
    </submittedName>
</protein>
<sequence length="93" mass="10950">MNIIGHTIEKVEDTIGILSGDRYEFFIDVEVSEEDELFSELGLRVKVIYAQDEKGSRIVQYDIYDKETEKLLQFELEDEELSIINDYCKQHID</sequence>
<dbReference type="Pfam" id="PF20119">
    <property type="entry name" value="DUF6509"/>
    <property type="match status" value="1"/>
</dbReference>
<dbReference type="OrthoDB" id="2736409at2"/>